<accession>A0A7M2J2N3</accession>
<evidence type="ECO:0000313" key="1">
    <source>
        <dbReference type="EMBL" id="QOU03845.1"/>
    </source>
</evidence>
<gene>
    <name evidence="1" type="ORF">IM720_24555</name>
</gene>
<evidence type="ECO:0000313" key="2">
    <source>
        <dbReference type="Proteomes" id="UP000593833"/>
    </source>
</evidence>
<dbReference type="AlphaFoldDB" id="A0A7M2J2N3"/>
<organism evidence="1 2">
    <name type="scientific">Pseudomonas fluorescens</name>
    <dbReference type="NCBI Taxonomy" id="294"/>
    <lineage>
        <taxon>Bacteria</taxon>
        <taxon>Pseudomonadati</taxon>
        <taxon>Pseudomonadota</taxon>
        <taxon>Gammaproteobacteria</taxon>
        <taxon>Pseudomonadales</taxon>
        <taxon>Pseudomonadaceae</taxon>
        <taxon>Pseudomonas</taxon>
    </lineage>
</organism>
<sequence length="95" mass="10595">MSTSGPLTDPVAIAAVNQYFDDLIALADPGYVLPHLRAELEDYRSRTLKEPCLMEQLNYLRGFLSGLTAAGAQTFDQAEDLKLRLERGHDSRWLG</sequence>
<proteinExistence type="predicted"/>
<dbReference type="EMBL" id="CP063233">
    <property type="protein sequence ID" value="QOU03845.1"/>
    <property type="molecule type" value="Genomic_DNA"/>
</dbReference>
<dbReference type="RefSeq" id="WP_193689714.1">
    <property type="nucleotide sequence ID" value="NZ_CP063233.1"/>
</dbReference>
<protein>
    <submittedName>
        <fullName evidence="1">Uncharacterized protein</fullName>
    </submittedName>
</protein>
<dbReference type="Proteomes" id="UP000593833">
    <property type="component" value="Chromosome"/>
</dbReference>
<reference evidence="1 2" key="1">
    <citation type="submission" date="2020-10" db="EMBL/GenBank/DDBJ databases">
        <title>Complete genome sequence of a novel Pseudomonas fluorescens strain isolated from the flower of kumarahou (Pomaderris kumeraho).</title>
        <authorList>
            <person name="Summers M.C."/>
            <person name="Nowak V."/>
            <person name="Fairhurst M.J."/>
            <person name="Owen J.G."/>
            <person name="Gerth M.L."/>
            <person name="Patrick W.M."/>
        </authorList>
    </citation>
    <scope>NUCLEOTIDE SEQUENCE [LARGE SCALE GENOMIC DNA]</scope>
    <source>
        <strain evidence="1 2">KF1</strain>
    </source>
</reference>
<name>A0A7M2J2N3_PSEFL</name>